<protein>
    <recommendedName>
        <fullName evidence="6">O-antigen ligase domain-containing protein</fullName>
    </recommendedName>
</protein>
<feature type="transmembrane region" description="Helical" evidence="1">
    <location>
        <begin position="358"/>
        <end position="374"/>
    </location>
</feature>
<proteinExistence type="predicted"/>
<name>A0A328FER7_9BACT</name>
<feature type="transmembrane region" description="Helical" evidence="1">
    <location>
        <begin position="182"/>
        <end position="200"/>
    </location>
</feature>
<dbReference type="EMBL" id="QLNI01000020">
    <property type="protein sequence ID" value="RAM01922.1"/>
    <property type="molecule type" value="Genomic_DNA"/>
</dbReference>
<evidence type="ECO:0000313" key="3">
    <source>
        <dbReference type="EMBL" id="RAM01922.1"/>
    </source>
</evidence>
<feature type="transmembrane region" description="Helical" evidence="1">
    <location>
        <begin position="236"/>
        <end position="253"/>
    </location>
</feature>
<reference evidence="3 4" key="1">
    <citation type="submission" date="2018-06" db="EMBL/GenBank/DDBJ databases">
        <title>Complete Genome Sequence of Desulfobacter hydrogenophilus (DSM3380).</title>
        <authorList>
            <person name="Marietou A."/>
            <person name="Schreiber L."/>
            <person name="Marshall I."/>
            <person name="Jorgensen B."/>
        </authorList>
    </citation>
    <scope>NUCLEOTIDE SEQUENCE [LARGE SCALE GENOMIC DNA]</scope>
    <source>
        <strain evidence="3 4">DSM 3380</strain>
    </source>
</reference>
<feature type="transmembrane region" description="Helical" evidence="1">
    <location>
        <begin position="45"/>
        <end position="63"/>
    </location>
</feature>
<feature type="transmembrane region" description="Helical" evidence="1">
    <location>
        <begin position="75"/>
        <end position="93"/>
    </location>
</feature>
<dbReference type="Proteomes" id="UP000293902">
    <property type="component" value="Chromosome"/>
</dbReference>
<evidence type="ECO:0000256" key="1">
    <source>
        <dbReference type="SAM" id="Phobius"/>
    </source>
</evidence>
<accession>A0A328FER7</accession>
<evidence type="ECO:0000313" key="4">
    <source>
        <dbReference type="Proteomes" id="UP000248798"/>
    </source>
</evidence>
<evidence type="ECO:0008006" key="6">
    <source>
        <dbReference type="Google" id="ProtNLM"/>
    </source>
</evidence>
<dbReference type="EMBL" id="CP036313">
    <property type="protein sequence ID" value="QBH15447.1"/>
    <property type="molecule type" value="Genomic_DNA"/>
</dbReference>
<feature type="transmembrane region" description="Helical" evidence="1">
    <location>
        <begin position="20"/>
        <end position="39"/>
    </location>
</feature>
<reference evidence="2 5" key="2">
    <citation type="submission" date="2019-02" db="EMBL/GenBank/DDBJ databases">
        <title>Complete genome sequence of Desulfobacter hydrogenophilus AcRS1.</title>
        <authorList>
            <person name="Marietou A."/>
            <person name="Lund M.B."/>
            <person name="Marshall I.P.G."/>
            <person name="Schreiber L."/>
            <person name="Jorgensen B."/>
        </authorList>
    </citation>
    <scope>NUCLEOTIDE SEQUENCE [LARGE SCALE GENOMIC DNA]</scope>
    <source>
        <strain evidence="2 5">AcRS1</strain>
    </source>
</reference>
<feature type="transmembrane region" description="Helical" evidence="1">
    <location>
        <begin position="133"/>
        <end position="150"/>
    </location>
</feature>
<sequence>MINNKDITQYIEDKKISTSLMSSFVLLTAQYFILVYFNLLQSNAAAGIQLLSKIIVGLAYLYALPVVLKRNKTKFFCIYFFAFFIVLINYAIFFENREYIIDLLFPFFFISLPTFIYTLTIRNLAAFKETVRSSAYIIFAISLILSVFVFTGKVSFGRYSISLSYYMLLSTIVFLDCFLEKFSGIALVMALISFLIILALGGRGPVLCIGIYGLLRFFRGLLRFFRDNAKMTSRRLFFRFSLLGIGAIFLVFLNKILESIYILMLNFGINSRSIMLFRQNEIHLSGRDIFYEKVITEILKSPLLGIGIFADRRIVGNYVHNFFIEVFENFGLVIGFVLNLGIILLIIKSLFTQDEAKCNLIIMWLCLGFVHLMVSSSYLIDIKFWIFIGLILNINFKKTSTFAPIKMVNIRVSNNPPPPKKTEY</sequence>
<keyword evidence="1" id="KW-0472">Membrane</keyword>
<keyword evidence="1" id="KW-1133">Transmembrane helix</keyword>
<keyword evidence="5" id="KW-1185">Reference proteome</keyword>
<feature type="transmembrane region" description="Helical" evidence="1">
    <location>
        <begin position="330"/>
        <end position="351"/>
    </location>
</feature>
<dbReference type="Proteomes" id="UP000248798">
    <property type="component" value="Unassembled WGS sequence"/>
</dbReference>
<dbReference type="AlphaFoldDB" id="A0A328FER7"/>
<dbReference type="OrthoDB" id="2964729at2"/>
<feature type="transmembrane region" description="Helical" evidence="1">
    <location>
        <begin position="99"/>
        <end position="121"/>
    </location>
</feature>
<organism evidence="3 4">
    <name type="scientific">Desulfobacter hydrogenophilus</name>
    <dbReference type="NCBI Taxonomy" id="2291"/>
    <lineage>
        <taxon>Bacteria</taxon>
        <taxon>Pseudomonadati</taxon>
        <taxon>Thermodesulfobacteriota</taxon>
        <taxon>Desulfobacteria</taxon>
        <taxon>Desulfobacterales</taxon>
        <taxon>Desulfobacteraceae</taxon>
        <taxon>Desulfobacter</taxon>
    </lineage>
</organism>
<evidence type="ECO:0000313" key="2">
    <source>
        <dbReference type="EMBL" id="QBH15447.1"/>
    </source>
</evidence>
<keyword evidence="1" id="KW-0812">Transmembrane</keyword>
<gene>
    <name evidence="3" type="ORF">DO021_10780</name>
    <name evidence="2" type="ORF">EYB58_22625</name>
</gene>
<evidence type="ECO:0000313" key="5">
    <source>
        <dbReference type="Proteomes" id="UP000293902"/>
    </source>
</evidence>
<dbReference type="RefSeq" id="WP_111956517.1">
    <property type="nucleotide sequence ID" value="NZ_CP036313.1"/>
</dbReference>